<evidence type="ECO:0000256" key="2">
    <source>
        <dbReference type="SAM" id="Phobius"/>
    </source>
</evidence>
<keyword evidence="2" id="KW-1133">Transmembrane helix</keyword>
<proteinExistence type="predicted"/>
<keyword evidence="2" id="KW-0472">Membrane</keyword>
<reference evidence="3" key="1">
    <citation type="submission" date="2020-02" db="EMBL/GenBank/DDBJ databases">
        <authorList>
            <person name="Meier V. D."/>
        </authorList>
    </citation>
    <scope>NUCLEOTIDE SEQUENCE</scope>
    <source>
        <strain evidence="3">AVDCRST_MAG10</strain>
    </source>
</reference>
<feature type="compositionally biased region" description="Basic and acidic residues" evidence="1">
    <location>
        <begin position="51"/>
        <end position="60"/>
    </location>
</feature>
<keyword evidence="2" id="KW-0812">Transmembrane</keyword>
<name>A0A6J4IE15_9ACTN</name>
<feature type="region of interest" description="Disordered" evidence="1">
    <location>
        <begin position="1"/>
        <end position="95"/>
    </location>
</feature>
<dbReference type="EMBL" id="CADCTB010000130">
    <property type="protein sequence ID" value="CAA9248368.1"/>
    <property type="molecule type" value="Genomic_DNA"/>
</dbReference>
<sequence>MSNPQQPELARSRKTPAQDQDAVAGVVEGQREPGADAPRGPVPPENQPGHHPTEEQDKPDLNAFAEKLGTMEPSERSETPGRREESPATSGSRKVRVGVAAAVVTVLAVVVAVVTGRRRRSAG</sequence>
<organism evidence="3">
    <name type="scientific">uncultured Acidimicrobiales bacterium</name>
    <dbReference type="NCBI Taxonomy" id="310071"/>
    <lineage>
        <taxon>Bacteria</taxon>
        <taxon>Bacillati</taxon>
        <taxon>Actinomycetota</taxon>
        <taxon>Acidimicrobiia</taxon>
        <taxon>Acidimicrobiales</taxon>
        <taxon>environmental samples</taxon>
    </lineage>
</organism>
<feature type="compositionally biased region" description="Basic and acidic residues" evidence="1">
    <location>
        <begin position="73"/>
        <end position="86"/>
    </location>
</feature>
<gene>
    <name evidence="3" type="ORF">AVDCRST_MAG10-2148</name>
</gene>
<dbReference type="AlphaFoldDB" id="A0A6J4IE15"/>
<evidence type="ECO:0000256" key="1">
    <source>
        <dbReference type="SAM" id="MobiDB-lite"/>
    </source>
</evidence>
<protein>
    <submittedName>
        <fullName evidence="3">Uncharacterized protein</fullName>
    </submittedName>
</protein>
<feature type="transmembrane region" description="Helical" evidence="2">
    <location>
        <begin position="95"/>
        <end position="114"/>
    </location>
</feature>
<accession>A0A6J4IE15</accession>
<evidence type="ECO:0000313" key="3">
    <source>
        <dbReference type="EMBL" id="CAA9248368.1"/>
    </source>
</evidence>